<dbReference type="InterPro" id="IPR011604">
    <property type="entry name" value="PDDEXK-like_dom_sf"/>
</dbReference>
<gene>
    <name evidence="18" type="ORF">UR56_C0002G0057</name>
</gene>
<feature type="domain" description="UvrD-like helicase ATP-binding" evidence="16">
    <location>
        <begin position="7"/>
        <end position="311"/>
    </location>
</feature>
<evidence type="ECO:0000256" key="8">
    <source>
        <dbReference type="ARBA" id="ARBA00022840"/>
    </source>
</evidence>
<evidence type="ECO:0000256" key="10">
    <source>
        <dbReference type="ARBA" id="ARBA00023204"/>
    </source>
</evidence>
<dbReference type="Pfam" id="PF13361">
    <property type="entry name" value="UvrD_C"/>
    <property type="match status" value="1"/>
</dbReference>
<organism evidence="18 19">
    <name type="scientific">Candidatus Roizmanbacteria bacterium GW2011_GWC2_34_23</name>
    <dbReference type="NCBI Taxonomy" id="1618484"/>
    <lineage>
        <taxon>Bacteria</taxon>
        <taxon>Candidatus Roizmaniibacteriota</taxon>
    </lineage>
</organism>
<keyword evidence="10" id="KW-0234">DNA repair</keyword>
<dbReference type="GO" id="GO:0005524">
    <property type="term" value="F:ATP binding"/>
    <property type="evidence" value="ECO:0007669"/>
    <property type="project" value="UniProtKB-UniRule"/>
</dbReference>
<comment type="catalytic activity">
    <reaction evidence="12">
        <text>Couples ATP hydrolysis with the unwinding of duplex DNA by translocating in the 3'-5' direction.</text>
        <dbReference type="EC" id="5.6.2.4"/>
    </reaction>
</comment>
<evidence type="ECO:0000256" key="5">
    <source>
        <dbReference type="ARBA" id="ARBA00022801"/>
    </source>
</evidence>
<dbReference type="Gene3D" id="1.10.486.10">
    <property type="entry name" value="PCRA, domain 4"/>
    <property type="match status" value="1"/>
</dbReference>
<dbReference type="Gene3D" id="1.10.10.160">
    <property type="match status" value="1"/>
</dbReference>
<dbReference type="PANTHER" id="PTHR11070">
    <property type="entry name" value="UVRD / RECB / PCRA DNA HELICASE FAMILY MEMBER"/>
    <property type="match status" value="1"/>
</dbReference>
<dbReference type="CDD" id="cd17932">
    <property type="entry name" value="DEXQc_UvrD"/>
    <property type="match status" value="1"/>
</dbReference>
<evidence type="ECO:0000256" key="7">
    <source>
        <dbReference type="ARBA" id="ARBA00022839"/>
    </source>
</evidence>
<keyword evidence="2" id="KW-0540">Nuclease</keyword>
<protein>
    <recommendedName>
        <fullName evidence="13">DNA 3'-5' helicase</fullName>
        <ecNumber evidence="13">5.6.2.4</ecNumber>
    </recommendedName>
</protein>
<dbReference type="SUPFAM" id="SSF52540">
    <property type="entry name" value="P-loop containing nucleoside triphosphate hydrolases"/>
    <property type="match status" value="1"/>
</dbReference>
<keyword evidence="9" id="KW-0238">DNA-binding</keyword>
<evidence type="ECO:0000256" key="15">
    <source>
        <dbReference type="PROSITE-ProRule" id="PRU00560"/>
    </source>
</evidence>
<evidence type="ECO:0000256" key="6">
    <source>
        <dbReference type="ARBA" id="ARBA00022806"/>
    </source>
</evidence>
<comment type="catalytic activity">
    <reaction evidence="14">
        <text>ATP + H2O = ADP + phosphate + H(+)</text>
        <dbReference type="Rhea" id="RHEA:13065"/>
        <dbReference type="ChEBI" id="CHEBI:15377"/>
        <dbReference type="ChEBI" id="CHEBI:15378"/>
        <dbReference type="ChEBI" id="CHEBI:30616"/>
        <dbReference type="ChEBI" id="CHEBI:43474"/>
        <dbReference type="ChEBI" id="CHEBI:456216"/>
        <dbReference type="EC" id="5.6.2.4"/>
    </reaction>
</comment>
<dbReference type="STRING" id="1618484.UR56_C0002G0057"/>
<proteinExistence type="inferred from homology"/>
<evidence type="ECO:0000256" key="14">
    <source>
        <dbReference type="ARBA" id="ARBA00048988"/>
    </source>
</evidence>
<dbReference type="PROSITE" id="PS51217">
    <property type="entry name" value="UVRD_HELICASE_CTER"/>
    <property type="match status" value="1"/>
</dbReference>
<keyword evidence="11" id="KW-0413">Isomerase</keyword>
<comment type="caution">
    <text evidence="18">The sequence shown here is derived from an EMBL/GenBank/DDBJ whole genome shotgun (WGS) entry which is preliminary data.</text>
</comment>
<keyword evidence="7" id="KW-0269">Exonuclease</keyword>
<dbReference type="GO" id="GO:0000725">
    <property type="term" value="P:recombinational repair"/>
    <property type="evidence" value="ECO:0007669"/>
    <property type="project" value="TreeGrafter"/>
</dbReference>
<dbReference type="EC" id="5.6.2.4" evidence="13"/>
<dbReference type="Gene3D" id="3.40.50.300">
    <property type="entry name" value="P-loop containing nucleotide triphosphate hydrolases"/>
    <property type="match status" value="2"/>
</dbReference>
<keyword evidence="5 15" id="KW-0378">Hydrolase</keyword>
<evidence type="ECO:0000256" key="9">
    <source>
        <dbReference type="ARBA" id="ARBA00023125"/>
    </source>
</evidence>
<dbReference type="InterPro" id="IPR027417">
    <property type="entry name" value="P-loop_NTPase"/>
</dbReference>
<dbReference type="Pfam" id="PF00580">
    <property type="entry name" value="UvrD-helicase"/>
    <property type="match status" value="1"/>
</dbReference>
<dbReference type="EMBL" id="LBPR01000002">
    <property type="protein sequence ID" value="KKP63080.1"/>
    <property type="molecule type" value="Genomic_DNA"/>
</dbReference>
<evidence type="ECO:0000256" key="11">
    <source>
        <dbReference type="ARBA" id="ARBA00023235"/>
    </source>
</evidence>
<dbReference type="GO" id="GO:0043138">
    <property type="term" value="F:3'-5' DNA helicase activity"/>
    <property type="evidence" value="ECO:0007669"/>
    <property type="project" value="UniProtKB-EC"/>
</dbReference>
<evidence type="ECO:0000256" key="1">
    <source>
        <dbReference type="ARBA" id="ARBA00009922"/>
    </source>
</evidence>
<dbReference type="Gene3D" id="3.90.320.10">
    <property type="match status" value="1"/>
</dbReference>
<keyword evidence="4" id="KW-0227">DNA damage</keyword>
<evidence type="ECO:0000256" key="12">
    <source>
        <dbReference type="ARBA" id="ARBA00034617"/>
    </source>
</evidence>
<dbReference type="Proteomes" id="UP000034004">
    <property type="component" value="Unassembled WGS sequence"/>
</dbReference>
<evidence type="ECO:0000256" key="2">
    <source>
        <dbReference type="ARBA" id="ARBA00022722"/>
    </source>
</evidence>
<dbReference type="InterPro" id="IPR011335">
    <property type="entry name" value="Restrct_endonuc-II-like"/>
</dbReference>
<evidence type="ECO:0000256" key="13">
    <source>
        <dbReference type="ARBA" id="ARBA00034808"/>
    </source>
</evidence>
<dbReference type="InterPro" id="IPR014016">
    <property type="entry name" value="UvrD-like_ATP-bd"/>
</dbReference>
<keyword evidence="6 15" id="KW-0347">Helicase</keyword>
<dbReference type="InterPro" id="IPR000212">
    <property type="entry name" value="DNA_helicase_UvrD/REP"/>
</dbReference>
<dbReference type="GO" id="GO:0004527">
    <property type="term" value="F:exonuclease activity"/>
    <property type="evidence" value="ECO:0007669"/>
    <property type="project" value="UniProtKB-KW"/>
</dbReference>
<accession>A0A0G0DIZ5</accession>
<reference evidence="18 19" key="1">
    <citation type="journal article" date="2015" name="Nature">
        <title>rRNA introns, odd ribosomes, and small enigmatic genomes across a large radiation of phyla.</title>
        <authorList>
            <person name="Brown C.T."/>
            <person name="Hug L.A."/>
            <person name="Thomas B.C."/>
            <person name="Sharon I."/>
            <person name="Castelle C.J."/>
            <person name="Singh A."/>
            <person name="Wilkins M.J."/>
            <person name="Williams K.H."/>
            <person name="Banfield J.F."/>
        </authorList>
    </citation>
    <scope>NUCLEOTIDE SEQUENCE [LARGE SCALE GENOMIC DNA]</scope>
</reference>
<dbReference type="PROSITE" id="PS51198">
    <property type="entry name" value="UVRD_HELICASE_ATP_BIND"/>
    <property type="match status" value="1"/>
</dbReference>
<dbReference type="InterPro" id="IPR014017">
    <property type="entry name" value="DNA_helicase_UvrD-like_C"/>
</dbReference>
<name>A0A0G0DIZ5_9BACT</name>
<evidence type="ECO:0000259" key="16">
    <source>
        <dbReference type="PROSITE" id="PS51198"/>
    </source>
</evidence>
<sequence length="1003" mass="116629">MFDMSDYVLNKEQLQAVKYNKGPLLIIAGAGTGKTSVIVEKIKYLVKKKLAKPEQILALTFTEKAAAEMEERVDRAMPYGYFQMNISTFHAFADQILKENGFQIGLSPSFRLMTEAETIIFLKQNLFLFNLKYFRPLGNPNKFLEALLQHFSRLRDEDISPKEYVGYAQDQRSKIKDQKEDEVLIEKQKYLELANAYQTYQKLKIKEGLMDFADLVFYVLQLFQKRPNILKRYQHQYPFVLVDEFQDTNISQYQLMKLLSPVKKNPRLTVVGDDSQAIYKFRGASVSNIINFMKDYKKVKQITLKKNYRSNQTILDVAYKLIKNNDPDTLEFKLGISKNLIATKKSLVPSPYSLTPSFYLADSVEDESDNVAKQILKLSKTYKYSDFAILVRANNHSEPFVKSLARAGIPFQFLGPGTLYKQSEVKDLIAYLKVLYNLEDSPSLFRLLYMDIYSIDKRDISLLLSFSKKINQPFFQSIEIYLSNFNVSIHQNEFDIYKPYLPLLKSGTKQKLLVIYKMIVKHLGLLKTNTAGQILYYFLEESGLLLTLTNFKNETQEKVAINISNFFNKLKMFESEHEDASVFAVVDFINMSIEMGESPIVAKTDIASINAVNILTVHSAKGLEFPVVFLVNLTEERFPTRHKKETISIPEDLIKEILPTGDYHIEEERRLFYVGLTRAKDKVFLSSSKFYGEGKRQRKISRFVIETLGEELINKETNLKKEQKSQLSIFDFKQPKIKKGSENPTPTDPYRRPNWASLQLSNNFSYSQLNSYKTCPLQYKYQYVLKIPTTSTASESFGTTIHKTLQDFYSNFLKNKKVDKKKLLELYKKSWIPIGYSSKAHQDRMKKEGEKILKNYFDKFHSSDLKIIGLEKLFKIKITEDIFLTGKIDRIDELKNKEIEIIDYKTGKKPNNRELTKSLQLTIYVLASHDKNLFNKKLEDINLTFYYLQTPEKITIKKNEEDLIKTKENIVEMVEEIRQNIFPANPGIHCDFCPYKIICEAWQ</sequence>
<evidence type="ECO:0000313" key="19">
    <source>
        <dbReference type="Proteomes" id="UP000034004"/>
    </source>
</evidence>
<keyword evidence="3 15" id="KW-0547">Nucleotide-binding</keyword>
<evidence type="ECO:0000259" key="17">
    <source>
        <dbReference type="PROSITE" id="PS51217"/>
    </source>
</evidence>
<feature type="binding site" evidence="15">
    <location>
        <begin position="28"/>
        <end position="35"/>
    </location>
    <ligand>
        <name>ATP</name>
        <dbReference type="ChEBI" id="CHEBI:30616"/>
    </ligand>
</feature>
<evidence type="ECO:0000256" key="3">
    <source>
        <dbReference type="ARBA" id="ARBA00022741"/>
    </source>
</evidence>
<keyword evidence="8 15" id="KW-0067">ATP-binding</keyword>
<dbReference type="PANTHER" id="PTHR11070:SF2">
    <property type="entry name" value="ATP-DEPENDENT DNA HELICASE SRS2"/>
    <property type="match status" value="1"/>
</dbReference>
<dbReference type="InterPro" id="IPR013986">
    <property type="entry name" value="DExx_box_DNA_helicase_dom_sf"/>
</dbReference>
<feature type="domain" description="UvrD-like helicase C-terminal" evidence="17">
    <location>
        <begin position="312"/>
        <end position="622"/>
    </location>
</feature>
<dbReference type="SUPFAM" id="SSF52980">
    <property type="entry name" value="Restriction endonuclease-like"/>
    <property type="match status" value="1"/>
</dbReference>
<evidence type="ECO:0000313" key="18">
    <source>
        <dbReference type="EMBL" id="KKP63080.1"/>
    </source>
</evidence>
<comment type="similarity">
    <text evidence="1">Belongs to the helicase family. UvrD subfamily.</text>
</comment>
<dbReference type="AlphaFoldDB" id="A0A0G0DIZ5"/>
<evidence type="ECO:0000256" key="4">
    <source>
        <dbReference type="ARBA" id="ARBA00022763"/>
    </source>
</evidence>
<dbReference type="GO" id="GO:0003677">
    <property type="term" value="F:DNA binding"/>
    <property type="evidence" value="ECO:0007669"/>
    <property type="project" value="UniProtKB-KW"/>
</dbReference>
<dbReference type="InterPro" id="IPR038726">
    <property type="entry name" value="PDDEXK_AddAB-type"/>
</dbReference>
<dbReference type="Pfam" id="PF12705">
    <property type="entry name" value="PDDEXK_1"/>
    <property type="match status" value="1"/>
</dbReference>